<dbReference type="EMBL" id="JAYMYS010000001">
    <property type="protein sequence ID" value="KAK7412778.1"/>
    <property type="molecule type" value="Genomic_DNA"/>
</dbReference>
<comment type="caution">
    <text evidence="1">The sequence shown here is derived from an EMBL/GenBank/DDBJ whole genome shotgun (WGS) entry which is preliminary data.</text>
</comment>
<proteinExistence type="predicted"/>
<accession>A0AAN9T301</accession>
<sequence length="164" mass="18953">MLTKITASDSYIILAWSTYKGTTYLPLILLDNWLVLGVDNKSTRAMLGIYQGNRLPTRQNWRMLDDILFVGLAVIEQAVNSALFSPSQLFDFMLKHAKCECGMESSEFDIVEQCPEVEDDEKEQYQYRHSRQLWHSIRHESKSINGVEDADLEIRTSPPPFMLF</sequence>
<protein>
    <submittedName>
        <fullName evidence="1">Uncharacterized protein</fullName>
    </submittedName>
</protein>
<evidence type="ECO:0000313" key="2">
    <source>
        <dbReference type="Proteomes" id="UP001386955"/>
    </source>
</evidence>
<keyword evidence="2" id="KW-1185">Reference proteome</keyword>
<reference evidence="1 2" key="1">
    <citation type="submission" date="2024-01" db="EMBL/GenBank/DDBJ databases">
        <title>The genomes of 5 underutilized Papilionoideae crops provide insights into root nodulation and disease resistanc.</title>
        <authorList>
            <person name="Jiang F."/>
        </authorList>
    </citation>
    <scope>NUCLEOTIDE SEQUENCE [LARGE SCALE GENOMIC DNA]</scope>
    <source>
        <strain evidence="1">DUOXIRENSHENG_FW03</strain>
        <tissue evidence="1">Leaves</tissue>
    </source>
</reference>
<name>A0AAN9T301_PSOTE</name>
<gene>
    <name evidence="1" type="ORF">VNO78_04397</name>
</gene>
<dbReference type="Proteomes" id="UP001386955">
    <property type="component" value="Unassembled WGS sequence"/>
</dbReference>
<dbReference type="AlphaFoldDB" id="A0AAN9T301"/>
<evidence type="ECO:0000313" key="1">
    <source>
        <dbReference type="EMBL" id="KAK7412778.1"/>
    </source>
</evidence>
<organism evidence="1 2">
    <name type="scientific">Psophocarpus tetragonolobus</name>
    <name type="common">Winged bean</name>
    <name type="synonym">Dolichos tetragonolobus</name>
    <dbReference type="NCBI Taxonomy" id="3891"/>
    <lineage>
        <taxon>Eukaryota</taxon>
        <taxon>Viridiplantae</taxon>
        <taxon>Streptophyta</taxon>
        <taxon>Embryophyta</taxon>
        <taxon>Tracheophyta</taxon>
        <taxon>Spermatophyta</taxon>
        <taxon>Magnoliopsida</taxon>
        <taxon>eudicotyledons</taxon>
        <taxon>Gunneridae</taxon>
        <taxon>Pentapetalae</taxon>
        <taxon>rosids</taxon>
        <taxon>fabids</taxon>
        <taxon>Fabales</taxon>
        <taxon>Fabaceae</taxon>
        <taxon>Papilionoideae</taxon>
        <taxon>50 kb inversion clade</taxon>
        <taxon>NPAAA clade</taxon>
        <taxon>indigoferoid/millettioid clade</taxon>
        <taxon>Phaseoleae</taxon>
        <taxon>Psophocarpus</taxon>
    </lineage>
</organism>